<dbReference type="AlphaFoldDB" id="A0A514CKZ5"/>
<keyword evidence="4" id="KW-0812">Transmembrane</keyword>
<dbReference type="OrthoDB" id="5385495at2"/>
<evidence type="ECO:0000313" key="9">
    <source>
        <dbReference type="EMBL" id="QDH80505.1"/>
    </source>
</evidence>
<dbReference type="SUPFAM" id="SSF56935">
    <property type="entry name" value="Porins"/>
    <property type="match status" value="1"/>
</dbReference>
<dbReference type="GO" id="GO:0015483">
    <property type="term" value="F:long-chain fatty acid transporting porin activity"/>
    <property type="evidence" value="ECO:0007669"/>
    <property type="project" value="TreeGrafter"/>
</dbReference>
<evidence type="ECO:0000256" key="7">
    <source>
        <dbReference type="ARBA" id="ARBA00023237"/>
    </source>
</evidence>
<gene>
    <name evidence="9" type="ORF">FKX85_16230</name>
</gene>
<protein>
    <submittedName>
        <fullName evidence="9">Long-chain fatty acid transport protein</fullName>
    </submittedName>
</protein>
<keyword evidence="10" id="KW-1185">Reference proteome</keyword>
<comment type="similarity">
    <text evidence="2">Belongs to the OmpP1/FadL family.</text>
</comment>
<evidence type="ECO:0000256" key="4">
    <source>
        <dbReference type="ARBA" id="ARBA00022692"/>
    </source>
</evidence>
<feature type="signal peptide" evidence="8">
    <location>
        <begin position="1"/>
        <end position="20"/>
    </location>
</feature>
<dbReference type="Gene3D" id="2.40.160.60">
    <property type="entry name" value="Outer membrane protein transport protein (OMPP1/FadL/TodX)"/>
    <property type="match status" value="1"/>
</dbReference>
<feature type="chain" id="PRO_5021901512" evidence="8">
    <location>
        <begin position="21"/>
        <end position="478"/>
    </location>
</feature>
<proteinExistence type="inferred from homology"/>
<organism evidence="9 10">
    <name type="scientific">Echinicola soli</name>
    <dbReference type="NCBI Taxonomy" id="2591634"/>
    <lineage>
        <taxon>Bacteria</taxon>
        <taxon>Pseudomonadati</taxon>
        <taxon>Bacteroidota</taxon>
        <taxon>Cytophagia</taxon>
        <taxon>Cytophagales</taxon>
        <taxon>Cyclobacteriaceae</taxon>
        <taxon>Echinicola</taxon>
    </lineage>
</organism>
<name>A0A514CKZ5_9BACT</name>
<sequence>MKSFVMASLMLSFFCLRAFGQSNHYWTRNYGSESMLLNGSVIGGVTDLGAVYYNPARLAITDNPAFIISADVYELNAYKIEDAIGNRKDLTQSSFGGAPSLAAGTVDMKGDSRSTFAYAILLRYNSDFGFSYRDEVTRNILPNVPGDELFEGELKVTNNLKDHWFGGSWAYTLKDNFSIGVSLFGSRAEASKGNMFDMTALDINNDISKYNYNRAYSFQSYGILAKLGAAYSTERMDFGMTITTPRAHIFGSGDYSYNLYFAAPDESGIEDIYANSYQSDLEVNLKSPLSIGLGASYHIAENKVIHFSGEYFGKISQYNILEASPHGMQSKPDSTIYFTLMDSRKSIANAGIGVEWFLNKKVSFYGGFSTDFNAAADNTVSFVTQESTATNLSFDANFYHVAGGVLLKFKGAEFTLGATHTSGQTDFDKPINFPSDNDPSVVDIANDGRMLWDRWQFIVSVSVPFLKDYVDKLEDKIF</sequence>
<keyword evidence="5 8" id="KW-0732">Signal</keyword>
<dbReference type="InterPro" id="IPR005017">
    <property type="entry name" value="OMPP1/FadL/TodX"/>
</dbReference>
<dbReference type="KEGG" id="echi:FKX85_16230"/>
<reference evidence="9 10" key="1">
    <citation type="submission" date="2019-06" db="EMBL/GenBank/DDBJ databases">
        <title>Echinicola alkalisoli sp. nov. isolated from saline soil.</title>
        <authorList>
            <person name="Sun J.-Q."/>
            <person name="Xu L."/>
        </authorList>
    </citation>
    <scope>NUCLEOTIDE SEQUENCE [LARGE SCALE GENOMIC DNA]</scope>
    <source>
        <strain evidence="9 10">LN3S3</strain>
    </source>
</reference>
<keyword evidence="3" id="KW-1134">Transmembrane beta strand</keyword>
<dbReference type="PANTHER" id="PTHR35093">
    <property type="entry name" value="OUTER MEMBRANE PROTEIN NMB0088-RELATED"/>
    <property type="match status" value="1"/>
</dbReference>
<evidence type="ECO:0000256" key="6">
    <source>
        <dbReference type="ARBA" id="ARBA00023136"/>
    </source>
</evidence>
<dbReference type="RefSeq" id="WP_141615738.1">
    <property type="nucleotide sequence ID" value="NZ_CP041253.1"/>
</dbReference>
<dbReference type="Proteomes" id="UP000316614">
    <property type="component" value="Chromosome"/>
</dbReference>
<dbReference type="PANTHER" id="PTHR35093:SF8">
    <property type="entry name" value="OUTER MEMBRANE PROTEIN NMB0088-RELATED"/>
    <property type="match status" value="1"/>
</dbReference>
<evidence type="ECO:0000313" key="10">
    <source>
        <dbReference type="Proteomes" id="UP000316614"/>
    </source>
</evidence>
<evidence type="ECO:0000256" key="1">
    <source>
        <dbReference type="ARBA" id="ARBA00004571"/>
    </source>
</evidence>
<accession>A0A514CKZ5</accession>
<evidence type="ECO:0000256" key="5">
    <source>
        <dbReference type="ARBA" id="ARBA00022729"/>
    </source>
</evidence>
<evidence type="ECO:0000256" key="2">
    <source>
        <dbReference type="ARBA" id="ARBA00008163"/>
    </source>
</evidence>
<dbReference type="GO" id="GO:0009279">
    <property type="term" value="C:cell outer membrane"/>
    <property type="evidence" value="ECO:0007669"/>
    <property type="project" value="UniProtKB-SubCell"/>
</dbReference>
<evidence type="ECO:0000256" key="3">
    <source>
        <dbReference type="ARBA" id="ARBA00022452"/>
    </source>
</evidence>
<comment type="subcellular location">
    <subcellularLocation>
        <location evidence="1">Cell outer membrane</location>
        <topology evidence="1">Multi-pass membrane protein</topology>
    </subcellularLocation>
</comment>
<keyword evidence="6" id="KW-0472">Membrane</keyword>
<keyword evidence="7" id="KW-0998">Cell outer membrane</keyword>
<dbReference type="EMBL" id="CP041253">
    <property type="protein sequence ID" value="QDH80505.1"/>
    <property type="molecule type" value="Genomic_DNA"/>
</dbReference>
<evidence type="ECO:0000256" key="8">
    <source>
        <dbReference type="SAM" id="SignalP"/>
    </source>
</evidence>